<feature type="transmembrane region" description="Helical" evidence="6">
    <location>
        <begin position="471"/>
        <end position="491"/>
    </location>
</feature>
<evidence type="ECO:0000256" key="5">
    <source>
        <dbReference type="SAM" id="MobiDB-lite"/>
    </source>
</evidence>
<dbReference type="InterPro" id="IPR020846">
    <property type="entry name" value="MFS_dom"/>
</dbReference>
<feature type="transmembrane region" description="Helical" evidence="6">
    <location>
        <begin position="378"/>
        <end position="399"/>
    </location>
</feature>
<dbReference type="HOGENOM" id="CLU_008455_11_5_1"/>
<feature type="domain" description="Major facilitator superfamily (MFS) profile" evidence="7">
    <location>
        <begin position="62"/>
        <end position="498"/>
    </location>
</feature>
<dbReference type="InterPro" id="IPR036259">
    <property type="entry name" value="MFS_trans_sf"/>
</dbReference>
<dbReference type="SUPFAM" id="SSF103473">
    <property type="entry name" value="MFS general substrate transporter"/>
    <property type="match status" value="1"/>
</dbReference>
<name>A5DC83_PICGU</name>
<feature type="transmembrane region" description="Helical" evidence="6">
    <location>
        <begin position="222"/>
        <end position="242"/>
    </location>
</feature>
<dbReference type="KEGG" id="pgu:PGUG_00888"/>
<evidence type="ECO:0000259" key="7">
    <source>
        <dbReference type="PROSITE" id="PS50850"/>
    </source>
</evidence>
<keyword evidence="4 6" id="KW-0472">Membrane</keyword>
<dbReference type="VEuPathDB" id="FungiDB:PGUG_00888"/>
<proteinExistence type="predicted"/>
<dbReference type="GO" id="GO:0005886">
    <property type="term" value="C:plasma membrane"/>
    <property type="evidence" value="ECO:0007669"/>
    <property type="project" value="TreeGrafter"/>
</dbReference>
<keyword evidence="9" id="KW-1185">Reference proteome</keyword>
<accession>A5DC83</accession>
<evidence type="ECO:0000256" key="3">
    <source>
        <dbReference type="ARBA" id="ARBA00022989"/>
    </source>
</evidence>
<evidence type="ECO:0000313" key="9">
    <source>
        <dbReference type="Proteomes" id="UP000001997"/>
    </source>
</evidence>
<dbReference type="Gene3D" id="1.20.1250.20">
    <property type="entry name" value="MFS general substrate transporter like domains"/>
    <property type="match status" value="1"/>
</dbReference>
<dbReference type="InParanoid" id="A5DC83"/>
<feature type="transmembrane region" description="Helical" evidence="6">
    <location>
        <begin position="163"/>
        <end position="181"/>
    </location>
</feature>
<dbReference type="EMBL" id="CH408155">
    <property type="protein sequence ID" value="EDK36790.2"/>
    <property type="molecule type" value="Genomic_DNA"/>
</dbReference>
<dbReference type="PANTHER" id="PTHR23502">
    <property type="entry name" value="MAJOR FACILITATOR SUPERFAMILY"/>
    <property type="match status" value="1"/>
</dbReference>
<feature type="transmembrane region" description="Helical" evidence="6">
    <location>
        <begin position="405"/>
        <end position="429"/>
    </location>
</feature>
<evidence type="ECO:0000256" key="1">
    <source>
        <dbReference type="ARBA" id="ARBA00004141"/>
    </source>
</evidence>
<dbReference type="AlphaFoldDB" id="A5DC83"/>
<comment type="subcellular location">
    <subcellularLocation>
        <location evidence="1">Membrane</location>
        <topology evidence="1">Multi-pass membrane protein</topology>
    </subcellularLocation>
</comment>
<keyword evidence="2 6" id="KW-0812">Transmembrane</keyword>
<dbReference type="FunCoup" id="A5DC83">
    <property type="interactions" value="24"/>
</dbReference>
<dbReference type="PANTHER" id="PTHR23502:SF7">
    <property type="entry name" value="DRUG_PROTON ANTIPORTER YHK8-RELATED"/>
    <property type="match status" value="1"/>
</dbReference>
<feature type="transmembrane region" description="Helical" evidence="6">
    <location>
        <begin position="436"/>
        <end position="459"/>
    </location>
</feature>
<dbReference type="PROSITE" id="PS50850">
    <property type="entry name" value="MFS"/>
    <property type="match status" value="1"/>
</dbReference>
<dbReference type="Pfam" id="PF07690">
    <property type="entry name" value="MFS_1"/>
    <property type="match status" value="1"/>
</dbReference>
<feature type="transmembrane region" description="Helical" evidence="6">
    <location>
        <begin position="298"/>
        <end position="324"/>
    </location>
</feature>
<dbReference type="eggNOG" id="KOG0255">
    <property type="taxonomic scope" value="Eukaryota"/>
</dbReference>
<evidence type="ECO:0000256" key="4">
    <source>
        <dbReference type="ARBA" id="ARBA00023136"/>
    </source>
</evidence>
<dbReference type="Proteomes" id="UP000001997">
    <property type="component" value="Unassembled WGS sequence"/>
</dbReference>
<dbReference type="RefSeq" id="XP_001487511.2">
    <property type="nucleotide sequence ID" value="XM_001487461.1"/>
</dbReference>
<feature type="transmembrane region" description="Helical" evidence="6">
    <location>
        <begin position="133"/>
        <end position="151"/>
    </location>
</feature>
<feature type="transmembrane region" description="Helical" evidence="6">
    <location>
        <begin position="108"/>
        <end position="126"/>
    </location>
</feature>
<gene>
    <name evidence="8" type="ORF">PGUG_00888</name>
</gene>
<reference evidence="8 9" key="1">
    <citation type="journal article" date="2009" name="Nature">
        <title>Evolution of pathogenicity and sexual reproduction in eight Candida genomes.</title>
        <authorList>
            <person name="Butler G."/>
            <person name="Rasmussen M.D."/>
            <person name="Lin M.F."/>
            <person name="Santos M.A."/>
            <person name="Sakthikumar S."/>
            <person name="Munro C.A."/>
            <person name="Rheinbay E."/>
            <person name="Grabherr M."/>
            <person name="Forche A."/>
            <person name="Reedy J.L."/>
            <person name="Agrafioti I."/>
            <person name="Arnaud M.B."/>
            <person name="Bates S."/>
            <person name="Brown A.J."/>
            <person name="Brunke S."/>
            <person name="Costanzo M.C."/>
            <person name="Fitzpatrick D.A."/>
            <person name="de Groot P.W."/>
            <person name="Harris D."/>
            <person name="Hoyer L.L."/>
            <person name="Hube B."/>
            <person name="Klis F.M."/>
            <person name="Kodira C."/>
            <person name="Lennard N."/>
            <person name="Logue M.E."/>
            <person name="Martin R."/>
            <person name="Neiman A.M."/>
            <person name="Nikolaou E."/>
            <person name="Quail M.A."/>
            <person name="Quinn J."/>
            <person name="Santos M.C."/>
            <person name="Schmitzberger F.F."/>
            <person name="Sherlock G."/>
            <person name="Shah P."/>
            <person name="Silverstein K.A."/>
            <person name="Skrzypek M.S."/>
            <person name="Soll D."/>
            <person name="Staggs R."/>
            <person name="Stansfield I."/>
            <person name="Stumpf M.P."/>
            <person name="Sudbery P.E."/>
            <person name="Srikantha T."/>
            <person name="Zeng Q."/>
            <person name="Berman J."/>
            <person name="Berriman M."/>
            <person name="Heitman J."/>
            <person name="Gow N.A."/>
            <person name="Lorenz M.C."/>
            <person name="Birren B.W."/>
            <person name="Kellis M."/>
            <person name="Cuomo C.A."/>
        </authorList>
    </citation>
    <scope>NUCLEOTIDE SEQUENCE [LARGE SCALE GENOMIC DNA]</scope>
    <source>
        <strain evidence="9">ATCC 6260 / CBS 566 / DSM 6381 / JCM 1539 / NBRC 10279 / NRRL Y-324</strain>
    </source>
</reference>
<sequence>MEEEESHTMHESTINSPNTNYVQPSHPDSDYEVIQNDVYDDKSWCVSFDDGNDKENPMNMSPVRKWIIVILISSLSVNVTCISSAWSLASDNIIEHFGISHEVSVLGISLYIWGLGTGGIFLSPISEFHGRRIVYVVGLALMIAFQFLTAFCDNIGGMLFGRLASGIFGASFMSVASGTFSDLFDKEHMHYPIMLYGVSPFLGPSLGPLISGFVNSHISFRWTFYIMIIWSGALLGLLIVIVPETYQPVLLHWKAQRLRKETGDNRYYAPIERDKESLFESIILSSKRPILLLVKDPMMLVLCFYSGFCLAIVYMFFVAIPYIFKTVYDFNLSQQGMSFLGLMVGMLIACIGTPTYVQKKHEELVRKNNGVAKPEFRFLALLVGVFFVPIGLFILAWTTYRKVHWIAPIIGSAVFGFATVLVFNGIFAYTVEAYRLYTASAMAANSFVRSLMSGVFPLFGLQMYEHMGIHWASTLLALFGCLLIPVPFLFYRFGEKLRSLSPYAWS</sequence>
<dbReference type="STRING" id="294746.A5DC83"/>
<feature type="compositionally biased region" description="Polar residues" evidence="5">
    <location>
        <begin position="14"/>
        <end position="23"/>
    </location>
</feature>
<feature type="compositionally biased region" description="Basic and acidic residues" evidence="5">
    <location>
        <begin position="1"/>
        <end position="10"/>
    </location>
</feature>
<dbReference type="GeneID" id="5128657"/>
<keyword evidence="3 6" id="KW-1133">Transmembrane helix</keyword>
<feature type="transmembrane region" description="Helical" evidence="6">
    <location>
        <begin position="66"/>
        <end position="88"/>
    </location>
</feature>
<evidence type="ECO:0000256" key="6">
    <source>
        <dbReference type="SAM" id="Phobius"/>
    </source>
</evidence>
<dbReference type="FunFam" id="1.20.1250.20:FF:000082">
    <property type="entry name" value="MFS multidrug transporter, putative"/>
    <property type="match status" value="1"/>
</dbReference>
<feature type="region of interest" description="Disordered" evidence="5">
    <location>
        <begin position="1"/>
        <end position="26"/>
    </location>
</feature>
<evidence type="ECO:0000313" key="8">
    <source>
        <dbReference type="EMBL" id="EDK36790.2"/>
    </source>
</evidence>
<feature type="transmembrane region" description="Helical" evidence="6">
    <location>
        <begin position="193"/>
        <end position="210"/>
    </location>
</feature>
<dbReference type="OrthoDB" id="9986881at2759"/>
<feature type="transmembrane region" description="Helical" evidence="6">
    <location>
        <begin position="336"/>
        <end position="357"/>
    </location>
</feature>
<evidence type="ECO:0000256" key="2">
    <source>
        <dbReference type="ARBA" id="ARBA00022692"/>
    </source>
</evidence>
<organism evidence="8 9">
    <name type="scientific">Meyerozyma guilliermondii (strain ATCC 6260 / CBS 566 / DSM 6381 / JCM 1539 / NBRC 10279 / NRRL Y-324)</name>
    <name type="common">Yeast</name>
    <name type="synonym">Candida guilliermondii</name>
    <dbReference type="NCBI Taxonomy" id="294746"/>
    <lineage>
        <taxon>Eukaryota</taxon>
        <taxon>Fungi</taxon>
        <taxon>Dikarya</taxon>
        <taxon>Ascomycota</taxon>
        <taxon>Saccharomycotina</taxon>
        <taxon>Pichiomycetes</taxon>
        <taxon>Debaryomycetaceae</taxon>
        <taxon>Meyerozyma</taxon>
    </lineage>
</organism>
<dbReference type="InterPro" id="IPR011701">
    <property type="entry name" value="MFS"/>
</dbReference>
<dbReference type="OMA" id="HELQAPM"/>
<protein>
    <recommendedName>
        <fullName evidence="7">Major facilitator superfamily (MFS) profile domain-containing protein</fullName>
    </recommendedName>
</protein>
<dbReference type="CDD" id="cd17323">
    <property type="entry name" value="MFS_Tpo1_MDR_like"/>
    <property type="match status" value="1"/>
</dbReference>
<dbReference type="GO" id="GO:0022857">
    <property type="term" value="F:transmembrane transporter activity"/>
    <property type="evidence" value="ECO:0007669"/>
    <property type="project" value="InterPro"/>
</dbReference>